<evidence type="ECO:0008006" key="4">
    <source>
        <dbReference type="Google" id="ProtNLM"/>
    </source>
</evidence>
<protein>
    <recommendedName>
        <fullName evidence="4">DNA gyrase subunit B</fullName>
    </recommendedName>
</protein>
<feature type="transmembrane region" description="Helical" evidence="1">
    <location>
        <begin position="150"/>
        <end position="172"/>
    </location>
</feature>
<accession>A0ABV3ZYX7</accession>
<keyword evidence="1" id="KW-0812">Transmembrane</keyword>
<gene>
    <name evidence="2" type="ORF">AB6724_17635</name>
</gene>
<dbReference type="Proteomes" id="UP001561046">
    <property type="component" value="Unassembled WGS sequence"/>
</dbReference>
<evidence type="ECO:0000256" key="1">
    <source>
        <dbReference type="SAM" id="Phobius"/>
    </source>
</evidence>
<feature type="transmembrane region" description="Helical" evidence="1">
    <location>
        <begin position="115"/>
        <end position="144"/>
    </location>
</feature>
<sequence length="193" mass="21126">MRKGAAWALLVLTLLYPLGVYAALGRLSAHWLATALVLLALARAWSSRQGFWGLVAAGAAVLALASWWQGDARAVKLYPVLVNTVLLVVFGWSLRRPPSVVERLARLQQSDLPAAAVAYTARVTALWCGFFVLNGAVAAYTALYSSDATWALYNGLLAYVAMGLLMAGEWLVRRRVQARHRANIETEQRMKAQ</sequence>
<evidence type="ECO:0000313" key="2">
    <source>
        <dbReference type="EMBL" id="MEX8194658.1"/>
    </source>
</evidence>
<feature type="transmembrane region" description="Helical" evidence="1">
    <location>
        <begin position="51"/>
        <end position="69"/>
    </location>
</feature>
<dbReference type="EMBL" id="JBFYGN010000024">
    <property type="protein sequence ID" value="MEX8194658.1"/>
    <property type="molecule type" value="Genomic_DNA"/>
</dbReference>
<organism evidence="2 3">
    <name type="scientific">Comamonas guangdongensis</name>
    <dbReference type="NCBI Taxonomy" id="510515"/>
    <lineage>
        <taxon>Bacteria</taxon>
        <taxon>Pseudomonadati</taxon>
        <taxon>Pseudomonadota</taxon>
        <taxon>Betaproteobacteria</taxon>
        <taxon>Burkholderiales</taxon>
        <taxon>Comamonadaceae</taxon>
        <taxon>Comamonas</taxon>
    </lineage>
</organism>
<keyword evidence="3" id="KW-1185">Reference proteome</keyword>
<proteinExistence type="predicted"/>
<reference evidence="2 3" key="1">
    <citation type="journal article" date="2013" name="Int. J. Syst. Evol. Microbiol.">
        <title>Comamonas guangdongensis sp. nov., isolated from subterranean forest sediment, and emended description of the genus Comamonas.</title>
        <authorList>
            <person name="Zhang J."/>
            <person name="Wang Y."/>
            <person name="Zhou S."/>
            <person name="Wu C."/>
            <person name="He J."/>
            <person name="Li F."/>
        </authorList>
    </citation>
    <scope>NUCLEOTIDE SEQUENCE [LARGE SCALE GENOMIC DNA]</scope>
    <source>
        <strain evidence="2 3">CCTCC AB2011133</strain>
    </source>
</reference>
<evidence type="ECO:0000313" key="3">
    <source>
        <dbReference type="Proteomes" id="UP001561046"/>
    </source>
</evidence>
<keyword evidence="1" id="KW-1133">Transmembrane helix</keyword>
<dbReference type="RefSeq" id="WP_369339837.1">
    <property type="nucleotide sequence ID" value="NZ_JBFYGN010000024.1"/>
</dbReference>
<keyword evidence="1" id="KW-0472">Membrane</keyword>
<name>A0ABV3ZYX7_9BURK</name>
<comment type="caution">
    <text evidence="2">The sequence shown here is derived from an EMBL/GenBank/DDBJ whole genome shotgun (WGS) entry which is preliminary data.</text>
</comment>